<protein>
    <submittedName>
        <fullName evidence="2">Transporter substrate-binding domain-containing protein</fullName>
    </submittedName>
</protein>
<dbReference type="RefSeq" id="WP_186861253.1">
    <property type="nucleotide sequence ID" value="NZ_JACOGC010000001.1"/>
</dbReference>
<dbReference type="EMBL" id="JACOGC010000001">
    <property type="protein sequence ID" value="MBC3883561.1"/>
    <property type="molecule type" value="Genomic_DNA"/>
</dbReference>
<proteinExistence type="predicted"/>
<keyword evidence="1" id="KW-0732">Signal</keyword>
<reference evidence="2 3" key="1">
    <citation type="submission" date="2020-08" db="EMBL/GenBank/DDBJ databases">
        <title>Novel species isolated from subtropical streams in China.</title>
        <authorList>
            <person name="Lu H."/>
        </authorList>
    </citation>
    <scope>NUCLEOTIDE SEQUENCE [LARGE SCALE GENOMIC DNA]</scope>
    <source>
        <strain evidence="2 3">FT31W</strain>
    </source>
</reference>
<dbReference type="SUPFAM" id="SSF53850">
    <property type="entry name" value="Periplasmic binding protein-like II"/>
    <property type="match status" value="1"/>
</dbReference>
<keyword evidence="3" id="KW-1185">Reference proteome</keyword>
<gene>
    <name evidence="2" type="ORF">H8K27_00300</name>
</gene>
<dbReference type="Gene3D" id="3.40.190.10">
    <property type="entry name" value="Periplasmic binding protein-like II"/>
    <property type="match status" value="2"/>
</dbReference>
<feature type="chain" id="PRO_5045753771" evidence="1">
    <location>
        <begin position="30"/>
        <end position="248"/>
    </location>
</feature>
<sequence>MRLPLCRQHHPLRHLWFWLCCVASMPVQAMTPLQIITVNDMRPSSVAAREVLQQAYQRLNLPVQFIEVPAKRGIGLLQAGSVDGVTFRLTLEPDYDMLPVKVPVTSEELMVFTSGKTFEVHDFASLQPYLTGYVSGVLVIAERTGNLRTDTAPSLDSLFRKLAAGRTDIALESRQSLCHAVRLGLTQIVMLEPPLLQRPGFHVLHKKHQALIPRLEAVLSQMEKQGEIRKINEAAIQSYLSRCHQEQP</sequence>
<accession>A0ABR6YI18</accession>
<evidence type="ECO:0000313" key="3">
    <source>
        <dbReference type="Proteomes" id="UP000613113"/>
    </source>
</evidence>
<evidence type="ECO:0000256" key="1">
    <source>
        <dbReference type="SAM" id="SignalP"/>
    </source>
</evidence>
<feature type="signal peptide" evidence="1">
    <location>
        <begin position="1"/>
        <end position="29"/>
    </location>
</feature>
<comment type="caution">
    <text evidence="2">The sequence shown here is derived from an EMBL/GenBank/DDBJ whole genome shotgun (WGS) entry which is preliminary data.</text>
</comment>
<evidence type="ECO:0000313" key="2">
    <source>
        <dbReference type="EMBL" id="MBC3883561.1"/>
    </source>
</evidence>
<dbReference type="Proteomes" id="UP000613113">
    <property type="component" value="Unassembled WGS sequence"/>
</dbReference>
<organism evidence="2 3">
    <name type="scientific">Undibacterium griseum</name>
    <dbReference type="NCBI Taxonomy" id="2762295"/>
    <lineage>
        <taxon>Bacteria</taxon>
        <taxon>Pseudomonadati</taxon>
        <taxon>Pseudomonadota</taxon>
        <taxon>Betaproteobacteria</taxon>
        <taxon>Burkholderiales</taxon>
        <taxon>Oxalobacteraceae</taxon>
        <taxon>Undibacterium</taxon>
    </lineage>
</organism>
<name>A0ABR6YI18_9BURK</name>